<dbReference type="AlphaFoldDB" id="A0A4R6YQW9"/>
<keyword evidence="3" id="KW-1185">Reference proteome</keyword>
<keyword evidence="1" id="KW-0812">Transmembrane</keyword>
<dbReference type="EMBL" id="SNZH01000013">
    <property type="protein sequence ID" value="TDR40338.1"/>
    <property type="molecule type" value="Genomic_DNA"/>
</dbReference>
<name>A0A4R6YQW9_9GAMM</name>
<keyword evidence="1" id="KW-0472">Membrane</keyword>
<protein>
    <submittedName>
        <fullName evidence="2">Uncharacterized protein DUF3999</fullName>
    </submittedName>
</protein>
<accession>A0A4R6YQW9</accession>
<gene>
    <name evidence="2" type="ORF">DFR29_11338</name>
</gene>
<dbReference type="InterPro" id="IPR025060">
    <property type="entry name" value="DUF3999"/>
</dbReference>
<dbReference type="RefSeq" id="WP_133820292.1">
    <property type="nucleotide sequence ID" value="NZ_SNZH01000013.1"/>
</dbReference>
<dbReference type="Proteomes" id="UP000295293">
    <property type="component" value="Unassembled WGS sequence"/>
</dbReference>
<feature type="transmembrane region" description="Helical" evidence="1">
    <location>
        <begin position="451"/>
        <end position="472"/>
    </location>
</feature>
<keyword evidence="1" id="KW-1133">Transmembrane helix</keyword>
<evidence type="ECO:0000313" key="3">
    <source>
        <dbReference type="Proteomes" id="UP000295293"/>
    </source>
</evidence>
<organism evidence="2 3">
    <name type="scientific">Tahibacter aquaticus</name>
    <dbReference type="NCBI Taxonomy" id="520092"/>
    <lineage>
        <taxon>Bacteria</taxon>
        <taxon>Pseudomonadati</taxon>
        <taxon>Pseudomonadota</taxon>
        <taxon>Gammaproteobacteria</taxon>
        <taxon>Lysobacterales</taxon>
        <taxon>Rhodanobacteraceae</taxon>
        <taxon>Tahibacter</taxon>
    </lineage>
</organism>
<proteinExistence type="predicted"/>
<evidence type="ECO:0000313" key="2">
    <source>
        <dbReference type="EMBL" id="TDR40338.1"/>
    </source>
</evidence>
<dbReference type="OrthoDB" id="5405606at2"/>
<reference evidence="2 3" key="1">
    <citation type="submission" date="2019-03" db="EMBL/GenBank/DDBJ databases">
        <title>Genomic Encyclopedia of Type Strains, Phase IV (KMG-IV): sequencing the most valuable type-strain genomes for metagenomic binning, comparative biology and taxonomic classification.</title>
        <authorList>
            <person name="Goeker M."/>
        </authorList>
    </citation>
    <scope>NUCLEOTIDE SEQUENCE [LARGE SCALE GENOMIC DNA]</scope>
    <source>
        <strain evidence="2 3">DSM 21667</strain>
    </source>
</reference>
<dbReference type="Pfam" id="PF13163">
    <property type="entry name" value="DUF3999"/>
    <property type="match status" value="1"/>
</dbReference>
<sequence length="489" mass="53007">MSRWSLLMLLAAAPVASGGEHRDYAREWPLTLSRDDGGAYRVVLTEEIYRAAQDANLADIEVFNANGEALPVTLQGPESAGAQEWPREMRGLPWFPLAADAGSPASPDLHLKAQLDGDGRIVGLDASVRGGQNAGGVAAHGGLRGSSGVAVEARPAQTYLIDLSQHKTPFSSLQLQWNADTRPFQSQVHVSGSDDLQNWNPLAAAALADLSNGPNSLRRDRIEIARQHTFRYLRLSASGGDPLPAISAINAEAPPPPPEPEWRWLSVDGEPQQEKDRIWYRYALPARIPARQLDVRPEAGNTAVTWTVSSREGEPRPWTGRAGPWTGYRVASGDSVESSTPQFLTAPVREREWRVDAAQGLNAPPTLLLGYRPEVLVFLAQGPGPYTVAAGSAKARRVDAPLSTLLDALRRRHGADWKPYPAKPGTAAIVSGEAALQPPPVPPRPMEWKSWLLWGLLIAGTVVVSAMAMSLLQQRKDDEQADEKTNENP</sequence>
<evidence type="ECO:0000256" key="1">
    <source>
        <dbReference type="SAM" id="Phobius"/>
    </source>
</evidence>
<comment type="caution">
    <text evidence="2">The sequence shown here is derived from an EMBL/GenBank/DDBJ whole genome shotgun (WGS) entry which is preliminary data.</text>
</comment>